<keyword evidence="5 6" id="KW-0472">Membrane</keyword>
<protein>
    <submittedName>
        <fullName evidence="7">Membrane protein</fullName>
    </submittedName>
</protein>
<evidence type="ECO:0000313" key="8">
    <source>
        <dbReference type="Proteomes" id="UP000184476"/>
    </source>
</evidence>
<dbReference type="NCBIfam" id="TIGR00765">
    <property type="entry name" value="yihY_not_rbn"/>
    <property type="match status" value="1"/>
</dbReference>
<feature type="transmembrane region" description="Helical" evidence="6">
    <location>
        <begin position="237"/>
        <end position="258"/>
    </location>
</feature>
<sequence>MILVDFINEMKRRIMKDGVFDIAAQMAYYFLLSFFPFLLLTFTLFAYLPVKTTDILNMIRPFAPSDTYGMIKTNLVHILDHPQGGLLSISLLTTFYIASLAFRSVIRSINDAYEIQQNRPVWKEFLLGFVTMFGLLLALLVSLLLPVFGSWIETHILKMFGLGEIFQVSWFWIRWLLTSLLLFVLFLFVYLWGPNIPLRIKQAVPGAIFATFGWQISSLGFAYYVSFQPYTTIYGNLGTMMILLGWFYLSALVLILGAQINAIISGHKITHDP</sequence>
<name>A0A1M4ZG38_9BACL</name>
<keyword evidence="3 6" id="KW-0812">Transmembrane</keyword>
<keyword evidence="4 6" id="KW-1133">Transmembrane helix</keyword>
<dbReference type="PIRSF" id="PIRSF035875">
    <property type="entry name" value="RNase_BN"/>
    <property type="match status" value="1"/>
</dbReference>
<dbReference type="GO" id="GO:0005886">
    <property type="term" value="C:plasma membrane"/>
    <property type="evidence" value="ECO:0007669"/>
    <property type="project" value="UniProtKB-SubCell"/>
</dbReference>
<feature type="transmembrane region" description="Helical" evidence="6">
    <location>
        <begin position="85"/>
        <end position="106"/>
    </location>
</feature>
<dbReference type="STRING" id="112248.SAMN05444392_10925"/>
<proteinExistence type="predicted"/>
<reference evidence="7 8" key="1">
    <citation type="submission" date="2016-11" db="EMBL/GenBank/DDBJ databases">
        <authorList>
            <person name="Jaros S."/>
            <person name="Januszkiewicz K."/>
            <person name="Wedrychowicz H."/>
        </authorList>
    </citation>
    <scope>NUCLEOTIDE SEQUENCE [LARGE SCALE GENOMIC DNA]</scope>
    <source>
        <strain evidence="7 8">DSM 44666</strain>
    </source>
</reference>
<dbReference type="PANTHER" id="PTHR30213">
    <property type="entry name" value="INNER MEMBRANE PROTEIN YHJD"/>
    <property type="match status" value="1"/>
</dbReference>
<dbReference type="EMBL" id="FQVL01000009">
    <property type="protein sequence ID" value="SHF16757.1"/>
    <property type="molecule type" value="Genomic_DNA"/>
</dbReference>
<evidence type="ECO:0000256" key="2">
    <source>
        <dbReference type="ARBA" id="ARBA00022475"/>
    </source>
</evidence>
<dbReference type="Proteomes" id="UP000184476">
    <property type="component" value="Unassembled WGS sequence"/>
</dbReference>
<dbReference type="Pfam" id="PF03631">
    <property type="entry name" value="Virul_fac_BrkB"/>
    <property type="match status" value="1"/>
</dbReference>
<keyword evidence="2" id="KW-1003">Cell membrane</keyword>
<evidence type="ECO:0000256" key="4">
    <source>
        <dbReference type="ARBA" id="ARBA00022989"/>
    </source>
</evidence>
<gene>
    <name evidence="7" type="ORF">SAMN05444392_10925</name>
</gene>
<keyword evidence="8" id="KW-1185">Reference proteome</keyword>
<evidence type="ECO:0000256" key="6">
    <source>
        <dbReference type="SAM" id="Phobius"/>
    </source>
</evidence>
<evidence type="ECO:0000256" key="1">
    <source>
        <dbReference type="ARBA" id="ARBA00004651"/>
    </source>
</evidence>
<dbReference type="OrthoDB" id="9775903at2"/>
<comment type="subcellular location">
    <subcellularLocation>
        <location evidence="1">Cell membrane</location>
        <topology evidence="1">Multi-pass membrane protein</topology>
    </subcellularLocation>
</comment>
<feature type="transmembrane region" description="Helical" evidence="6">
    <location>
        <begin position="126"/>
        <end position="152"/>
    </location>
</feature>
<evidence type="ECO:0000256" key="5">
    <source>
        <dbReference type="ARBA" id="ARBA00023136"/>
    </source>
</evidence>
<dbReference type="PANTHER" id="PTHR30213:SF0">
    <property type="entry name" value="UPF0761 MEMBRANE PROTEIN YIHY"/>
    <property type="match status" value="1"/>
</dbReference>
<feature type="transmembrane region" description="Helical" evidence="6">
    <location>
        <begin position="20"/>
        <end position="48"/>
    </location>
</feature>
<dbReference type="InterPro" id="IPR017039">
    <property type="entry name" value="Virul_fac_BrkB"/>
</dbReference>
<accession>A0A1M4ZG38</accession>
<feature type="transmembrane region" description="Helical" evidence="6">
    <location>
        <begin position="172"/>
        <end position="192"/>
    </location>
</feature>
<evidence type="ECO:0000313" key="7">
    <source>
        <dbReference type="EMBL" id="SHF16757.1"/>
    </source>
</evidence>
<evidence type="ECO:0000256" key="3">
    <source>
        <dbReference type="ARBA" id="ARBA00022692"/>
    </source>
</evidence>
<dbReference type="AlphaFoldDB" id="A0A1M4ZG38"/>
<feature type="transmembrane region" description="Helical" evidence="6">
    <location>
        <begin position="204"/>
        <end position="225"/>
    </location>
</feature>
<organism evidence="7 8">
    <name type="scientific">Seinonella peptonophila</name>
    <dbReference type="NCBI Taxonomy" id="112248"/>
    <lineage>
        <taxon>Bacteria</taxon>
        <taxon>Bacillati</taxon>
        <taxon>Bacillota</taxon>
        <taxon>Bacilli</taxon>
        <taxon>Bacillales</taxon>
        <taxon>Thermoactinomycetaceae</taxon>
        <taxon>Seinonella</taxon>
    </lineage>
</organism>